<comment type="caution">
    <text evidence="1">The sequence shown here is derived from an EMBL/GenBank/DDBJ whole genome shotgun (WGS) entry which is preliminary data.</text>
</comment>
<name>A0A392PMN1_9FABA</name>
<accession>A0A392PMN1</accession>
<dbReference type="AlphaFoldDB" id="A0A392PMN1"/>
<keyword evidence="2" id="KW-1185">Reference proteome</keyword>
<sequence length="72" mass="7765">YYKISHPHIITFPAGYPVPLPGSDAVGVADAAVEAPTESKVTELLGKLDTVREMLKDLLISDELANDSRVTK</sequence>
<reference evidence="1 2" key="1">
    <citation type="journal article" date="2018" name="Front. Plant Sci.">
        <title>Red Clover (Trifolium pratense) and Zigzag Clover (T. medium) - A Picture of Genomic Similarities and Differences.</title>
        <authorList>
            <person name="Dluhosova J."/>
            <person name="Istvanek J."/>
            <person name="Nedelnik J."/>
            <person name="Repkova J."/>
        </authorList>
    </citation>
    <scope>NUCLEOTIDE SEQUENCE [LARGE SCALE GENOMIC DNA]</scope>
    <source>
        <strain evidence="2">cv. 10/8</strain>
        <tissue evidence="1">Leaf</tissue>
    </source>
</reference>
<organism evidence="1 2">
    <name type="scientific">Trifolium medium</name>
    <dbReference type="NCBI Taxonomy" id="97028"/>
    <lineage>
        <taxon>Eukaryota</taxon>
        <taxon>Viridiplantae</taxon>
        <taxon>Streptophyta</taxon>
        <taxon>Embryophyta</taxon>
        <taxon>Tracheophyta</taxon>
        <taxon>Spermatophyta</taxon>
        <taxon>Magnoliopsida</taxon>
        <taxon>eudicotyledons</taxon>
        <taxon>Gunneridae</taxon>
        <taxon>Pentapetalae</taxon>
        <taxon>rosids</taxon>
        <taxon>fabids</taxon>
        <taxon>Fabales</taxon>
        <taxon>Fabaceae</taxon>
        <taxon>Papilionoideae</taxon>
        <taxon>50 kb inversion clade</taxon>
        <taxon>NPAAA clade</taxon>
        <taxon>Hologalegina</taxon>
        <taxon>IRL clade</taxon>
        <taxon>Trifolieae</taxon>
        <taxon>Trifolium</taxon>
    </lineage>
</organism>
<dbReference type="Proteomes" id="UP000265520">
    <property type="component" value="Unassembled WGS sequence"/>
</dbReference>
<proteinExistence type="predicted"/>
<protein>
    <submittedName>
        <fullName evidence="1">Uncharacterized protein</fullName>
    </submittedName>
</protein>
<evidence type="ECO:0000313" key="2">
    <source>
        <dbReference type="Proteomes" id="UP000265520"/>
    </source>
</evidence>
<dbReference type="EMBL" id="LXQA010084655">
    <property type="protein sequence ID" value="MCI12556.1"/>
    <property type="molecule type" value="Genomic_DNA"/>
</dbReference>
<evidence type="ECO:0000313" key="1">
    <source>
        <dbReference type="EMBL" id="MCI12556.1"/>
    </source>
</evidence>
<feature type="non-terminal residue" evidence="1">
    <location>
        <position position="1"/>
    </location>
</feature>